<dbReference type="PATRIC" id="fig|762968.3.peg.2241"/>
<evidence type="ECO:0000256" key="1">
    <source>
        <dbReference type="ARBA" id="ARBA00023172"/>
    </source>
</evidence>
<proteinExistence type="predicted"/>
<reference evidence="3 4" key="1">
    <citation type="submission" date="2011-03" db="EMBL/GenBank/DDBJ databases">
        <authorList>
            <person name="Weinstock G."/>
            <person name="Sodergren E."/>
            <person name="Clifton S."/>
            <person name="Fulton L."/>
            <person name="Fulton B."/>
            <person name="Courtney L."/>
            <person name="Fronick C."/>
            <person name="Harrison M."/>
            <person name="Strong C."/>
            <person name="Farmer C."/>
            <person name="Delahaunty K."/>
            <person name="Markovic C."/>
            <person name="Hall O."/>
            <person name="Minx P."/>
            <person name="Tomlinson C."/>
            <person name="Mitreva M."/>
            <person name="Hou S."/>
            <person name="Chen J."/>
            <person name="Wollam A."/>
            <person name="Pepin K.H."/>
            <person name="Johnson M."/>
            <person name="Bhonagiri V."/>
            <person name="Zhang X."/>
            <person name="Suruliraj S."/>
            <person name="Warren W."/>
            <person name="Chinwalla A."/>
            <person name="Mardis E.R."/>
            <person name="Wilson R.K."/>
        </authorList>
    </citation>
    <scope>NUCLEOTIDE SEQUENCE [LARGE SCALE GENOMIC DNA]</scope>
    <source>
        <strain evidence="3 4">YIT 11840</strain>
    </source>
</reference>
<dbReference type="Proteomes" id="UP000003598">
    <property type="component" value="Unassembled WGS sequence"/>
</dbReference>
<organism evidence="3 4">
    <name type="scientific">Paraprevotella clara YIT 11840</name>
    <dbReference type="NCBI Taxonomy" id="762968"/>
    <lineage>
        <taxon>Bacteria</taxon>
        <taxon>Pseudomonadati</taxon>
        <taxon>Bacteroidota</taxon>
        <taxon>Bacteroidia</taxon>
        <taxon>Bacteroidales</taxon>
        <taxon>Prevotellaceae</taxon>
        <taxon>Paraprevotella</taxon>
    </lineage>
</organism>
<accession>G5ST14</accession>
<name>G5ST14_9BACT</name>
<dbReference type="InterPro" id="IPR002104">
    <property type="entry name" value="Integrase_catalytic"/>
</dbReference>
<gene>
    <name evidence="3" type="ORF">HMPREF9441_02514</name>
</gene>
<dbReference type="GO" id="GO:0003677">
    <property type="term" value="F:DNA binding"/>
    <property type="evidence" value="ECO:0007669"/>
    <property type="project" value="InterPro"/>
</dbReference>
<feature type="domain" description="Tyr recombinase" evidence="2">
    <location>
        <begin position="17"/>
        <end position="60"/>
    </location>
</feature>
<dbReference type="eggNOG" id="COG0582">
    <property type="taxonomic scope" value="Bacteria"/>
</dbReference>
<protein>
    <recommendedName>
        <fullName evidence="2">Tyr recombinase domain-containing protein</fullName>
    </recommendedName>
</protein>
<keyword evidence="1" id="KW-0233">DNA recombination</keyword>
<keyword evidence="4" id="KW-1185">Reference proteome</keyword>
<evidence type="ECO:0000313" key="4">
    <source>
        <dbReference type="Proteomes" id="UP000003598"/>
    </source>
</evidence>
<dbReference type="EMBL" id="AFFY01000033">
    <property type="protein sequence ID" value="EHG99801.1"/>
    <property type="molecule type" value="Genomic_DNA"/>
</dbReference>
<dbReference type="GO" id="GO:0006310">
    <property type="term" value="P:DNA recombination"/>
    <property type="evidence" value="ECO:0007669"/>
    <property type="project" value="UniProtKB-KW"/>
</dbReference>
<dbReference type="Gene3D" id="1.10.443.10">
    <property type="entry name" value="Intergrase catalytic core"/>
    <property type="match status" value="1"/>
</dbReference>
<evidence type="ECO:0000259" key="2">
    <source>
        <dbReference type="Pfam" id="PF00589"/>
    </source>
</evidence>
<dbReference type="OrthoDB" id="1123114at2"/>
<dbReference type="Pfam" id="PF00589">
    <property type="entry name" value="Phage_integrase"/>
    <property type="match status" value="1"/>
</dbReference>
<sequence length="84" mass="9583">MIWFEIHELGFVHQFKHNLSYHQSRHTFGTLMASAGVPMESIAKMMGHTNIRTTQGYACITDDKISKDMDKLIAKRKLNSANSD</sequence>
<dbReference type="AlphaFoldDB" id="G5ST14"/>
<comment type="caution">
    <text evidence="3">The sequence shown here is derived from an EMBL/GenBank/DDBJ whole genome shotgun (WGS) entry which is preliminary data.</text>
</comment>
<dbReference type="GO" id="GO:0015074">
    <property type="term" value="P:DNA integration"/>
    <property type="evidence" value="ECO:0007669"/>
    <property type="project" value="InterPro"/>
</dbReference>
<evidence type="ECO:0000313" key="3">
    <source>
        <dbReference type="EMBL" id="EHG99801.1"/>
    </source>
</evidence>
<dbReference type="SUPFAM" id="SSF56349">
    <property type="entry name" value="DNA breaking-rejoining enzymes"/>
    <property type="match status" value="1"/>
</dbReference>
<dbReference type="HOGENOM" id="CLU_2524503_0_0_10"/>
<dbReference type="InterPro" id="IPR013762">
    <property type="entry name" value="Integrase-like_cat_sf"/>
</dbReference>
<dbReference type="InterPro" id="IPR011010">
    <property type="entry name" value="DNA_brk_join_enz"/>
</dbReference>
<dbReference type="STRING" id="762968.HMPREF9441_02514"/>